<name>A0A174FML0_9ACTN</name>
<proteinExistence type="predicted"/>
<dbReference type="Proteomes" id="UP000095468">
    <property type="component" value="Unassembled WGS sequence"/>
</dbReference>
<gene>
    <name evidence="1" type="ORF">ERS852381_01697</name>
</gene>
<evidence type="ECO:0000313" key="1">
    <source>
        <dbReference type="EMBL" id="CUO49375.1"/>
    </source>
</evidence>
<reference evidence="1 2" key="1">
    <citation type="submission" date="2015-09" db="EMBL/GenBank/DDBJ databases">
        <authorList>
            <consortium name="Pathogen Informatics"/>
        </authorList>
    </citation>
    <scope>NUCLEOTIDE SEQUENCE [LARGE SCALE GENOMIC DNA]</scope>
    <source>
        <strain evidence="1 2">2789STDY5608823</strain>
    </source>
</reference>
<organism evidence="1 2">
    <name type="scientific">Collinsella aerofaciens</name>
    <dbReference type="NCBI Taxonomy" id="74426"/>
    <lineage>
        <taxon>Bacteria</taxon>
        <taxon>Bacillati</taxon>
        <taxon>Actinomycetota</taxon>
        <taxon>Coriobacteriia</taxon>
        <taxon>Coriobacteriales</taxon>
        <taxon>Coriobacteriaceae</taxon>
        <taxon>Collinsella</taxon>
    </lineage>
</organism>
<evidence type="ECO:0000313" key="2">
    <source>
        <dbReference type="Proteomes" id="UP000095468"/>
    </source>
</evidence>
<dbReference type="EMBL" id="CYYP01000017">
    <property type="protein sequence ID" value="CUO49375.1"/>
    <property type="molecule type" value="Genomic_DNA"/>
</dbReference>
<protein>
    <submittedName>
        <fullName evidence="1">Uncharacterized protein</fullName>
    </submittedName>
</protein>
<sequence>MDYIGLEFTAQRIELLARLFGIHKCLRGLRLIDNRARSVIVAIRYKVTRPLSRLITLILHAEEGNFMPKSAKTIGKSKVVRLASTLAPMKLIYKKDLHYATPSYKASVLWTTLFQS</sequence>
<dbReference type="AlphaFoldDB" id="A0A174FML0"/>
<accession>A0A174FML0</accession>